<sequence>MWGYSQWRTRQPSHLRVIKGDGSAGVEEKSRLIGSRYRLQEKIGQGAMGVVWQAYDEQLQRVVAAKELLALDGLDDAKIERAKARAMREARLAARLEHPNAIRVYDVVEENGQPWLIMEYLPSRSLAAVIAEQGSLPPREVARIGCYTAAALAAAHRHGIQHRDVKPGNVLIGDQEVKITDFGISRATDDGTATATGTVGTPAFFSPEVARGDDAGFPSDVFSLGATLYNAVEGAPPFGAADNHIAMLHRVASGSFMPPASAGPLLSPVLFRLLANDPERRPTMEEAVHLLAAVVNESPQVSEATAVIPATVELPVEAQPEEKAKQEASAAAAGLVAGAAAAEAAKLTAPEPQPEPEPEPEPQPEPEPEPAVAAPVEPVATQEEPAPVTPVPAQPEPEEKRRRFPLVPIAIVILVLAVGIGSFLLWPKGGSQNNAANPPTSGTSNAPTTSQSQPQSPTETPAQPTTQPQSNPQTATPNPGQTPPPAPQTAQQAIEAYYALIPNDLQTGWSLLTESFKASRRNLTFEGYQSFWRQYTGVQVSNPEPQGDNVVTVTVQYMQGGSVAMTERHTYTLVQQNGKWMIDRQVP</sequence>
<evidence type="ECO:0000256" key="6">
    <source>
        <dbReference type="ARBA" id="ARBA00022840"/>
    </source>
</evidence>
<organism evidence="11 12">
    <name type="scientific">Lentzea atacamensis</name>
    <dbReference type="NCBI Taxonomy" id="531938"/>
    <lineage>
        <taxon>Bacteria</taxon>
        <taxon>Bacillati</taxon>
        <taxon>Actinomycetota</taxon>
        <taxon>Actinomycetes</taxon>
        <taxon>Pseudonocardiales</taxon>
        <taxon>Pseudonocardiaceae</taxon>
        <taxon>Lentzea</taxon>
    </lineage>
</organism>
<evidence type="ECO:0000256" key="1">
    <source>
        <dbReference type="ARBA" id="ARBA00010886"/>
    </source>
</evidence>
<dbReference type="PROSITE" id="PS50011">
    <property type="entry name" value="PROTEIN_KINASE_DOM"/>
    <property type="match status" value="1"/>
</dbReference>
<proteinExistence type="inferred from homology"/>
<evidence type="ECO:0000313" key="12">
    <source>
        <dbReference type="Proteomes" id="UP000246005"/>
    </source>
</evidence>
<feature type="compositionally biased region" description="Low complexity" evidence="8">
    <location>
        <begin position="443"/>
        <end position="479"/>
    </location>
</feature>
<dbReference type="Gene3D" id="1.10.510.10">
    <property type="entry name" value="Transferase(Phosphotransferase) domain 1"/>
    <property type="match status" value="1"/>
</dbReference>
<keyword evidence="11" id="KW-0723">Serine/threonine-protein kinase</keyword>
<reference evidence="11 12" key="1">
    <citation type="submission" date="2018-05" db="EMBL/GenBank/DDBJ databases">
        <title>Genomic Encyclopedia of Type Strains, Phase IV (KMG-IV): sequencing the most valuable type-strain genomes for metagenomic binning, comparative biology and taxonomic classification.</title>
        <authorList>
            <person name="Goeker M."/>
        </authorList>
    </citation>
    <scope>NUCLEOTIDE SEQUENCE [LARGE SCALE GENOMIC DNA]</scope>
    <source>
        <strain evidence="11 12">DSM 45480</strain>
    </source>
</reference>
<dbReference type="InterPro" id="IPR011009">
    <property type="entry name" value="Kinase-like_dom_sf"/>
</dbReference>
<dbReference type="SUPFAM" id="SSF56112">
    <property type="entry name" value="Protein kinase-like (PK-like)"/>
    <property type="match status" value="1"/>
</dbReference>
<keyword evidence="5 11" id="KW-0418">Kinase</keyword>
<keyword evidence="4 7" id="KW-0547">Nucleotide-binding</keyword>
<protein>
    <recommendedName>
        <fullName evidence="2">non-specific serine/threonine protein kinase</fullName>
        <ecNumber evidence="2">2.7.11.1</ecNumber>
    </recommendedName>
</protein>
<evidence type="ECO:0000256" key="9">
    <source>
        <dbReference type="SAM" id="Phobius"/>
    </source>
</evidence>
<dbReference type="PROSITE" id="PS00108">
    <property type="entry name" value="PROTEIN_KINASE_ST"/>
    <property type="match status" value="1"/>
</dbReference>
<dbReference type="SMART" id="SM00220">
    <property type="entry name" value="S_TKc"/>
    <property type="match status" value="1"/>
</dbReference>
<keyword evidence="3" id="KW-0808">Transferase</keyword>
<feature type="binding site" evidence="7">
    <location>
        <position position="66"/>
    </location>
    <ligand>
        <name>ATP</name>
        <dbReference type="ChEBI" id="CHEBI:30616"/>
    </ligand>
</feature>
<dbReference type="Gene3D" id="3.30.200.20">
    <property type="entry name" value="Phosphorylase Kinase, domain 1"/>
    <property type="match status" value="1"/>
</dbReference>
<comment type="caution">
    <text evidence="11">The sequence shown here is derived from an EMBL/GenBank/DDBJ whole genome shotgun (WGS) entry which is preliminary data.</text>
</comment>
<dbReference type="Pfam" id="PF00069">
    <property type="entry name" value="Pkinase"/>
    <property type="match status" value="1"/>
</dbReference>
<evidence type="ECO:0000256" key="5">
    <source>
        <dbReference type="ARBA" id="ARBA00022777"/>
    </source>
</evidence>
<feature type="transmembrane region" description="Helical" evidence="9">
    <location>
        <begin position="406"/>
        <end position="426"/>
    </location>
</feature>
<dbReference type="PROSITE" id="PS00107">
    <property type="entry name" value="PROTEIN_KINASE_ATP"/>
    <property type="match status" value="1"/>
</dbReference>
<dbReference type="InterPro" id="IPR050660">
    <property type="entry name" value="NEK_Ser/Thr_kinase"/>
</dbReference>
<dbReference type="PANTHER" id="PTHR43671">
    <property type="entry name" value="SERINE/THREONINE-PROTEIN KINASE NEK"/>
    <property type="match status" value="1"/>
</dbReference>
<comment type="similarity">
    <text evidence="1">Belongs to the protein kinase superfamily. NEK Ser/Thr protein kinase family. NIMA subfamily.</text>
</comment>
<dbReference type="PANTHER" id="PTHR43671:SF13">
    <property type="entry name" value="SERINE_THREONINE-PROTEIN KINASE NEK2"/>
    <property type="match status" value="1"/>
</dbReference>
<dbReference type="Proteomes" id="UP000246005">
    <property type="component" value="Unassembled WGS sequence"/>
</dbReference>
<dbReference type="AlphaFoldDB" id="A0A316HJT6"/>
<evidence type="ECO:0000256" key="3">
    <source>
        <dbReference type="ARBA" id="ARBA00022679"/>
    </source>
</evidence>
<evidence type="ECO:0000313" key="11">
    <source>
        <dbReference type="EMBL" id="PWK81472.1"/>
    </source>
</evidence>
<evidence type="ECO:0000259" key="10">
    <source>
        <dbReference type="PROSITE" id="PS50011"/>
    </source>
</evidence>
<dbReference type="GO" id="GO:0004674">
    <property type="term" value="F:protein serine/threonine kinase activity"/>
    <property type="evidence" value="ECO:0007669"/>
    <property type="project" value="UniProtKB-KW"/>
</dbReference>
<dbReference type="EMBL" id="QGHB01000017">
    <property type="protein sequence ID" value="PWK81472.1"/>
    <property type="molecule type" value="Genomic_DNA"/>
</dbReference>
<name>A0A316HJT6_9PSEU</name>
<dbReference type="GO" id="GO:0005524">
    <property type="term" value="F:ATP binding"/>
    <property type="evidence" value="ECO:0007669"/>
    <property type="project" value="UniProtKB-UniRule"/>
</dbReference>
<accession>A0A316HJT6</accession>
<dbReference type="InterPro" id="IPR000719">
    <property type="entry name" value="Prot_kinase_dom"/>
</dbReference>
<dbReference type="CDD" id="cd14014">
    <property type="entry name" value="STKc_PknB_like"/>
    <property type="match status" value="1"/>
</dbReference>
<dbReference type="EC" id="2.7.11.1" evidence="2"/>
<feature type="compositionally biased region" description="Low complexity" evidence="8">
    <location>
        <begin position="370"/>
        <end position="386"/>
    </location>
</feature>
<feature type="region of interest" description="Disordered" evidence="8">
    <location>
        <begin position="434"/>
        <end position="490"/>
    </location>
</feature>
<feature type="region of interest" description="Disordered" evidence="8">
    <location>
        <begin position="341"/>
        <end position="399"/>
    </location>
</feature>
<feature type="compositionally biased region" description="Acidic residues" evidence="8">
    <location>
        <begin position="354"/>
        <end position="368"/>
    </location>
</feature>
<evidence type="ECO:0000256" key="2">
    <source>
        <dbReference type="ARBA" id="ARBA00012513"/>
    </source>
</evidence>
<feature type="compositionally biased region" description="Low complexity" evidence="8">
    <location>
        <begin position="341"/>
        <end position="350"/>
    </location>
</feature>
<keyword evidence="9" id="KW-0472">Membrane</keyword>
<evidence type="ECO:0000256" key="4">
    <source>
        <dbReference type="ARBA" id="ARBA00022741"/>
    </source>
</evidence>
<dbReference type="InterPro" id="IPR008271">
    <property type="entry name" value="Ser/Thr_kinase_AS"/>
</dbReference>
<evidence type="ECO:0000256" key="7">
    <source>
        <dbReference type="PROSITE-ProRule" id="PRU10141"/>
    </source>
</evidence>
<keyword evidence="6 7" id="KW-0067">ATP-binding</keyword>
<feature type="domain" description="Protein kinase" evidence="10">
    <location>
        <begin position="37"/>
        <end position="292"/>
    </location>
</feature>
<dbReference type="InterPro" id="IPR017441">
    <property type="entry name" value="Protein_kinase_ATP_BS"/>
</dbReference>
<keyword evidence="9" id="KW-0812">Transmembrane</keyword>
<keyword evidence="9" id="KW-1133">Transmembrane helix</keyword>
<evidence type="ECO:0000256" key="8">
    <source>
        <dbReference type="SAM" id="MobiDB-lite"/>
    </source>
</evidence>
<gene>
    <name evidence="11" type="ORF">C8D88_11794</name>
</gene>